<dbReference type="EMBL" id="GBRH01201716">
    <property type="protein sequence ID" value="JAD96179.1"/>
    <property type="molecule type" value="Transcribed_RNA"/>
</dbReference>
<reference evidence="1" key="1">
    <citation type="submission" date="2014-09" db="EMBL/GenBank/DDBJ databases">
        <authorList>
            <person name="Magalhaes I.L.F."/>
            <person name="Oliveira U."/>
            <person name="Santos F.R."/>
            <person name="Vidigal T.H.D.A."/>
            <person name="Brescovit A.D."/>
            <person name="Santos A.J."/>
        </authorList>
    </citation>
    <scope>NUCLEOTIDE SEQUENCE</scope>
    <source>
        <tissue evidence="1">Shoot tissue taken approximately 20 cm above the soil surface</tissue>
    </source>
</reference>
<evidence type="ECO:0000313" key="1">
    <source>
        <dbReference type="EMBL" id="JAD96179.1"/>
    </source>
</evidence>
<protein>
    <submittedName>
        <fullName evidence="1">Uncharacterized protein</fullName>
    </submittedName>
</protein>
<organism evidence="1">
    <name type="scientific">Arundo donax</name>
    <name type="common">Giant reed</name>
    <name type="synonym">Donax arundinaceus</name>
    <dbReference type="NCBI Taxonomy" id="35708"/>
    <lineage>
        <taxon>Eukaryota</taxon>
        <taxon>Viridiplantae</taxon>
        <taxon>Streptophyta</taxon>
        <taxon>Embryophyta</taxon>
        <taxon>Tracheophyta</taxon>
        <taxon>Spermatophyta</taxon>
        <taxon>Magnoliopsida</taxon>
        <taxon>Liliopsida</taxon>
        <taxon>Poales</taxon>
        <taxon>Poaceae</taxon>
        <taxon>PACMAD clade</taxon>
        <taxon>Arundinoideae</taxon>
        <taxon>Arundineae</taxon>
        <taxon>Arundo</taxon>
    </lineage>
</organism>
<sequence>MALLVYLELCPGFCCMTPGSKALLIYLELCPGFCCMAPDGVC</sequence>
<proteinExistence type="predicted"/>
<accession>A0A0A9E604</accession>
<dbReference type="AlphaFoldDB" id="A0A0A9E604"/>
<reference evidence="1" key="2">
    <citation type="journal article" date="2015" name="Data Brief">
        <title>Shoot transcriptome of the giant reed, Arundo donax.</title>
        <authorList>
            <person name="Barrero R.A."/>
            <person name="Guerrero F.D."/>
            <person name="Moolhuijzen P."/>
            <person name="Goolsby J.A."/>
            <person name="Tidwell J."/>
            <person name="Bellgard S.E."/>
            <person name="Bellgard M.I."/>
        </authorList>
    </citation>
    <scope>NUCLEOTIDE SEQUENCE</scope>
    <source>
        <tissue evidence="1">Shoot tissue taken approximately 20 cm above the soil surface</tissue>
    </source>
</reference>
<name>A0A0A9E604_ARUDO</name>